<feature type="region of interest" description="Disordered" evidence="1">
    <location>
        <begin position="1"/>
        <end position="25"/>
    </location>
</feature>
<reference evidence="2 3" key="1">
    <citation type="submission" date="2019-08" db="EMBL/GenBank/DDBJ databases">
        <title>Sphingorhabdus soil sp. nov., isolated from arctic soil.</title>
        <authorList>
            <person name="Liu Y."/>
        </authorList>
    </citation>
    <scope>NUCLEOTIDE SEQUENCE [LARGE SCALE GENOMIC DNA]</scope>
    <source>
        <strain evidence="2 3">D-2Q-5-6</strain>
    </source>
</reference>
<dbReference type="InterPro" id="IPR021791">
    <property type="entry name" value="Phage_TAC_11"/>
</dbReference>
<protein>
    <submittedName>
        <fullName evidence="2">Gene transfer agent family protein</fullName>
    </submittedName>
</protein>
<evidence type="ECO:0000313" key="3">
    <source>
        <dbReference type="Proteomes" id="UP000321129"/>
    </source>
</evidence>
<evidence type="ECO:0000313" key="2">
    <source>
        <dbReference type="EMBL" id="TXC68189.1"/>
    </source>
</evidence>
<name>A0A5C6U617_9SPHN</name>
<dbReference type="Pfam" id="PF11836">
    <property type="entry name" value="Phage_TAC_11"/>
    <property type="match status" value="1"/>
</dbReference>
<proteinExistence type="predicted"/>
<gene>
    <name evidence="2" type="ORF">FSZ31_10855</name>
</gene>
<dbReference type="AlphaFoldDB" id="A0A5C6U617"/>
<organism evidence="2 3">
    <name type="scientific">Flavisphingopyxis soli</name>
    <dbReference type="NCBI Taxonomy" id="2601267"/>
    <lineage>
        <taxon>Bacteria</taxon>
        <taxon>Pseudomonadati</taxon>
        <taxon>Pseudomonadota</taxon>
        <taxon>Alphaproteobacteria</taxon>
        <taxon>Sphingomonadales</taxon>
        <taxon>Sphingopyxidaceae</taxon>
        <taxon>Flavisphingopyxis</taxon>
    </lineage>
</organism>
<dbReference type="EMBL" id="VOPY01000003">
    <property type="protein sequence ID" value="TXC68189.1"/>
    <property type="molecule type" value="Genomic_DNA"/>
</dbReference>
<comment type="caution">
    <text evidence="2">The sequence shown here is derived from an EMBL/GenBank/DDBJ whole genome shotgun (WGS) entry which is preliminary data.</text>
</comment>
<sequence length="135" mass="13461">MSGGGDTPGPAETPPPLACGERSPSPRCARGGDKVANAARGEAAFAVAGVCYVLRPSFAALVAAEAELGPLFALVERAAAGGLTLAETAALIWHCIDARPAGLSREDVGEEIATRGLAATTPAVGAILSQILQGR</sequence>
<dbReference type="Proteomes" id="UP000321129">
    <property type="component" value="Unassembled WGS sequence"/>
</dbReference>
<dbReference type="OrthoDB" id="7506512at2"/>
<keyword evidence="3" id="KW-1185">Reference proteome</keyword>
<accession>A0A5C6U617</accession>
<evidence type="ECO:0000256" key="1">
    <source>
        <dbReference type="SAM" id="MobiDB-lite"/>
    </source>
</evidence>